<feature type="region of interest" description="Disordered" evidence="7">
    <location>
        <begin position="1"/>
        <end position="58"/>
    </location>
</feature>
<accession>A0ABU3BW33</accession>
<sequence>MSEHDDKPDEPGRKHRDGDGSEPTDEDAPTEFAGSNRDAPTEVTESNPSDPEAPTELAGYPQDQATEVTAAPTSGRNLLAGMRPGYVLKNRFRLEAKLGSGAMGAVFRAVDQRRVEAGHHHTHVALKLIAGAFAQDSRAFVALQREADKSQTLAHPNIITVYDFDRDGDVFYMTMESLVGMTLDGVIAEDGLSRVERLSHIVDMANAIAYAHRRNIVHSDLKPPNVFVTEDGTLKVLDFGIARAFAGMDEQGEPTRDPGEIVGLTPAYASCEMFEGQEPHPADDVYAIGLIAYELLTGEHPFGRKRATDARTEGLKPKRIRGLKRYQWQAIATSLAFDRADRWADAEVFRRKFVGVGRTVRQLSAALLLALAGFGAYLLLYEPAAGPDIPFEELSPEKQEAFNEFMSEGQTAAKFGDVNGALFYFDKAYRVHPRNPRVVDEIDALLDRVFVRMEAESGPEARAHHIEQLRELQKYEALEQNARLQDKLEALANGAGDG</sequence>
<keyword evidence="5" id="KW-0802">TPR repeat</keyword>
<feature type="compositionally biased region" description="Acidic residues" evidence="7">
    <location>
        <begin position="20"/>
        <end position="29"/>
    </location>
</feature>
<evidence type="ECO:0000256" key="1">
    <source>
        <dbReference type="ARBA" id="ARBA00022679"/>
    </source>
</evidence>
<dbReference type="Gene3D" id="1.10.510.10">
    <property type="entry name" value="Transferase(Phosphotransferase) domain 1"/>
    <property type="match status" value="1"/>
</dbReference>
<keyword evidence="4 6" id="KW-0067">ATP-binding</keyword>
<dbReference type="PROSITE" id="PS50005">
    <property type="entry name" value="TPR"/>
    <property type="match status" value="1"/>
</dbReference>
<dbReference type="InterPro" id="IPR019734">
    <property type="entry name" value="TPR_rpt"/>
</dbReference>
<keyword evidence="1 9" id="KW-0808">Transferase</keyword>
<evidence type="ECO:0000256" key="3">
    <source>
        <dbReference type="ARBA" id="ARBA00022777"/>
    </source>
</evidence>
<keyword evidence="2 6" id="KW-0547">Nucleotide-binding</keyword>
<feature type="domain" description="Protein kinase" evidence="8">
    <location>
        <begin position="92"/>
        <end position="354"/>
    </location>
</feature>
<feature type="binding site" evidence="6">
    <location>
        <position position="127"/>
    </location>
    <ligand>
        <name>ATP</name>
        <dbReference type="ChEBI" id="CHEBI:30616"/>
    </ligand>
</feature>
<dbReference type="InterPro" id="IPR017441">
    <property type="entry name" value="Protein_kinase_ATP_BS"/>
</dbReference>
<dbReference type="CDD" id="cd14014">
    <property type="entry name" value="STKc_PknB_like"/>
    <property type="match status" value="1"/>
</dbReference>
<name>A0ABU3BW33_9GAMM</name>
<evidence type="ECO:0000256" key="2">
    <source>
        <dbReference type="ARBA" id="ARBA00022741"/>
    </source>
</evidence>
<evidence type="ECO:0000256" key="6">
    <source>
        <dbReference type="PROSITE-ProRule" id="PRU10141"/>
    </source>
</evidence>
<dbReference type="Pfam" id="PF00069">
    <property type="entry name" value="Pkinase"/>
    <property type="match status" value="1"/>
</dbReference>
<dbReference type="PROSITE" id="PS00108">
    <property type="entry name" value="PROTEIN_KINASE_ST"/>
    <property type="match status" value="1"/>
</dbReference>
<dbReference type="SUPFAM" id="SSF56112">
    <property type="entry name" value="Protein kinase-like (PK-like)"/>
    <property type="match status" value="1"/>
</dbReference>
<dbReference type="PROSITE" id="PS50011">
    <property type="entry name" value="PROTEIN_KINASE_DOM"/>
    <property type="match status" value="1"/>
</dbReference>
<feature type="repeat" description="TPR" evidence="5">
    <location>
        <begin position="402"/>
        <end position="435"/>
    </location>
</feature>
<dbReference type="InterPro" id="IPR000719">
    <property type="entry name" value="Prot_kinase_dom"/>
</dbReference>
<dbReference type="PANTHER" id="PTHR43289:SF6">
    <property type="entry name" value="SERINE_THREONINE-PROTEIN KINASE NEKL-3"/>
    <property type="match status" value="1"/>
</dbReference>
<dbReference type="Proteomes" id="UP001251857">
    <property type="component" value="Unassembled WGS sequence"/>
</dbReference>
<dbReference type="InterPro" id="IPR008271">
    <property type="entry name" value="Ser/Thr_kinase_AS"/>
</dbReference>
<evidence type="ECO:0000256" key="4">
    <source>
        <dbReference type="ARBA" id="ARBA00022840"/>
    </source>
</evidence>
<dbReference type="GO" id="GO:0004674">
    <property type="term" value="F:protein serine/threonine kinase activity"/>
    <property type="evidence" value="ECO:0007669"/>
    <property type="project" value="UniProtKB-EC"/>
</dbReference>
<dbReference type="EMBL" id="JAVRIB010000001">
    <property type="protein sequence ID" value="MDT0633503.1"/>
    <property type="molecule type" value="Genomic_DNA"/>
</dbReference>
<protein>
    <submittedName>
        <fullName evidence="9">Serine/threonine-protein kinase</fullName>
        <ecNumber evidence="9">2.7.11.1</ecNumber>
    </submittedName>
</protein>
<dbReference type="PROSITE" id="PS00107">
    <property type="entry name" value="PROTEIN_KINASE_ATP"/>
    <property type="match status" value="1"/>
</dbReference>
<gene>
    <name evidence="9" type="ORF">RM532_00885</name>
</gene>
<proteinExistence type="predicted"/>
<evidence type="ECO:0000313" key="9">
    <source>
        <dbReference type="EMBL" id="MDT0633503.1"/>
    </source>
</evidence>
<dbReference type="PANTHER" id="PTHR43289">
    <property type="entry name" value="MITOGEN-ACTIVATED PROTEIN KINASE KINASE KINASE 20-RELATED"/>
    <property type="match status" value="1"/>
</dbReference>
<dbReference type="Gene3D" id="3.30.200.20">
    <property type="entry name" value="Phosphorylase Kinase, domain 1"/>
    <property type="match status" value="1"/>
</dbReference>
<evidence type="ECO:0000256" key="7">
    <source>
        <dbReference type="SAM" id="MobiDB-lite"/>
    </source>
</evidence>
<reference evidence="9 10" key="1">
    <citation type="submission" date="2023-09" db="EMBL/GenBank/DDBJ databases">
        <authorList>
            <person name="Rey-Velasco X."/>
        </authorList>
    </citation>
    <scope>NUCLEOTIDE SEQUENCE [LARGE SCALE GENOMIC DNA]</scope>
    <source>
        <strain evidence="9 10">W335</strain>
    </source>
</reference>
<dbReference type="SMART" id="SM00220">
    <property type="entry name" value="S_TKc"/>
    <property type="match status" value="1"/>
</dbReference>
<organism evidence="9 10">
    <name type="scientific">Spectribacter hydrogenoxidans</name>
    <dbReference type="NCBI Taxonomy" id="3075608"/>
    <lineage>
        <taxon>Bacteria</taxon>
        <taxon>Pseudomonadati</taxon>
        <taxon>Pseudomonadota</taxon>
        <taxon>Gammaproteobacteria</taxon>
        <taxon>Salinisphaerales</taxon>
        <taxon>Salinisphaeraceae</taxon>
        <taxon>Spectribacter</taxon>
    </lineage>
</organism>
<dbReference type="EC" id="2.7.11.1" evidence="9"/>
<comment type="caution">
    <text evidence="9">The sequence shown here is derived from an EMBL/GenBank/DDBJ whole genome shotgun (WGS) entry which is preliminary data.</text>
</comment>
<evidence type="ECO:0000313" key="10">
    <source>
        <dbReference type="Proteomes" id="UP001251857"/>
    </source>
</evidence>
<evidence type="ECO:0000259" key="8">
    <source>
        <dbReference type="PROSITE" id="PS50011"/>
    </source>
</evidence>
<keyword evidence="10" id="KW-1185">Reference proteome</keyword>
<evidence type="ECO:0000256" key="5">
    <source>
        <dbReference type="PROSITE-ProRule" id="PRU00339"/>
    </source>
</evidence>
<feature type="compositionally biased region" description="Basic and acidic residues" evidence="7">
    <location>
        <begin position="1"/>
        <end position="19"/>
    </location>
</feature>
<dbReference type="RefSeq" id="WP_311651212.1">
    <property type="nucleotide sequence ID" value="NZ_JAVRIB010000001.1"/>
</dbReference>
<dbReference type="InterPro" id="IPR011009">
    <property type="entry name" value="Kinase-like_dom_sf"/>
</dbReference>
<keyword evidence="3 9" id="KW-0418">Kinase</keyword>